<keyword evidence="2" id="KW-1185">Reference proteome</keyword>
<dbReference type="Proteomes" id="UP000030960">
    <property type="component" value="Unassembled WGS sequence"/>
</dbReference>
<organism evidence="1 2">
    <name type="scientific">Mameliella alba</name>
    <dbReference type="NCBI Taxonomy" id="561184"/>
    <lineage>
        <taxon>Bacteria</taxon>
        <taxon>Pseudomonadati</taxon>
        <taxon>Pseudomonadota</taxon>
        <taxon>Alphaproteobacteria</taxon>
        <taxon>Rhodobacterales</taxon>
        <taxon>Roseobacteraceae</taxon>
        <taxon>Mameliella</taxon>
    </lineage>
</organism>
<dbReference type="RefSeq" id="WP_043146380.1">
    <property type="nucleotide sequence ID" value="NZ_JSUQ01000028.1"/>
</dbReference>
<proteinExistence type="predicted"/>
<name>A0A0B3S0Z7_9RHOB</name>
<accession>A0A0B3S0Z7</accession>
<gene>
    <name evidence="1" type="ORF">OA50_05139</name>
</gene>
<reference evidence="1 2" key="1">
    <citation type="submission" date="2014-10" db="EMBL/GenBank/DDBJ databases">
        <title>Genome sequence of Ponticoccus sp. strain UMTAT08 isolated from clonal culture of toxic dinoflagellate Alexandrium tamiyavanichii.</title>
        <authorList>
            <person name="Gan H.Y."/>
            <person name="Muhd D.-D."/>
            <person name="Mohd Noor M.E."/>
            <person name="Yeong Y.S."/>
            <person name="Usup G."/>
        </authorList>
    </citation>
    <scope>NUCLEOTIDE SEQUENCE [LARGE SCALE GENOMIC DNA]</scope>
    <source>
        <strain evidence="1 2">UMTAT08</strain>
    </source>
</reference>
<dbReference type="STRING" id="561184.SAMN05216376_111136"/>
<dbReference type="EMBL" id="JSUQ01000028">
    <property type="protein sequence ID" value="KHQ50291.1"/>
    <property type="molecule type" value="Genomic_DNA"/>
</dbReference>
<protein>
    <submittedName>
        <fullName evidence="1">Uncharacterized protein</fullName>
    </submittedName>
</protein>
<dbReference type="AlphaFoldDB" id="A0A0B3S0Z7"/>
<sequence>MSNHDKAQHLRELAALIDSYTDKRHAELLDRLEAEGMTIKDPSPRWPSWRIDIAGVRGEARQSRDLALENWARAARRHALKLEG</sequence>
<comment type="caution">
    <text evidence="1">The sequence shown here is derived from an EMBL/GenBank/DDBJ whole genome shotgun (WGS) entry which is preliminary data.</text>
</comment>
<evidence type="ECO:0000313" key="1">
    <source>
        <dbReference type="EMBL" id="KHQ50291.1"/>
    </source>
</evidence>
<evidence type="ECO:0000313" key="2">
    <source>
        <dbReference type="Proteomes" id="UP000030960"/>
    </source>
</evidence>